<dbReference type="Proteomes" id="UP000010077">
    <property type="component" value="Chromosome"/>
</dbReference>
<sequence>MFILFFFLRNAKFIYELKKHNVFFIMERSTYLLLPTKPRLIYSLAVVKLR</sequence>
<organism evidence="1 2">
    <name type="scientific">Candidatus Endolissoclinum faulkneri L2</name>
    <dbReference type="NCBI Taxonomy" id="1193729"/>
    <lineage>
        <taxon>Bacteria</taxon>
        <taxon>Pseudomonadati</taxon>
        <taxon>Pseudomonadota</taxon>
        <taxon>Alphaproteobacteria</taxon>
        <taxon>Rhodospirillales</taxon>
        <taxon>Rhodospirillaceae</taxon>
        <taxon>Candidatus Endolissoclinum</taxon>
    </lineage>
</organism>
<evidence type="ECO:0000313" key="2">
    <source>
        <dbReference type="Proteomes" id="UP000010077"/>
    </source>
</evidence>
<dbReference type="HOGENOM" id="CLU_3115768_0_0_5"/>
<reference evidence="1 2" key="1">
    <citation type="journal article" date="2012" name="Proc. Natl. Acad. Sci. U.S.A.">
        <title>Genome streamlining and chemical defense in a coral reef symbiosis.</title>
        <authorList>
            <person name="Kwan J.C."/>
            <person name="Donia M.S."/>
            <person name="Han A.W."/>
            <person name="Hirose E."/>
            <person name="Haygood M.G."/>
            <person name="Schmidt E.W."/>
        </authorList>
    </citation>
    <scope>NUCLEOTIDE SEQUENCE [LARGE SCALE GENOMIC DNA]</scope>
    <source>
        <strain evidence="1 2">L2</strain>
    </source>
</reference>
<gene>
    <name evidence="1" type="ORF">A1OE_1375</name>
</gene>
<dbReference type="KEGG" id="thal:A1OE_1375"/>
<accession>K7ZDI2</accession>
<protein>
    <submittedName>
        <fullName evidence="1">Uncharacterized protein</fullName>
    </submittedName>
</protein>
<proteinExistence type="predicted"/>
<name>K7ZDI2_9PROT</name>
<keyword evidence="2" id="KW-1185">Reference proteome</keyword>
<evidence type="ECO:0000313" key="1">
    <source>
        <dbReference type="EMBL" id="AFX99546.1"/>
    </source>
</evidence>
<dbReference type="AlphaFoldDB" id="K7ZDI2"/>
<dbReference type="EMBL" id="CP003539">
    <property type="protein sequence ID" value="AFX99546.1"/>
    <property type="molecule type" value="Genomic_DNA"/>
</dbReference>